<proteinExistence type="predicted"/>
<evidence type="ECO:0000313" key="2">
    <source>
        <dbReference type="Proteomes" id="UP001143910"/>
    </source>
</evidence>
<reference evidence="1" key="1">
    <citation type="submission" date="2022-08" db="EMBL/GenBank/DDBJ databases">
        <title>Genome Sequence of Lecanicillium fungicola.</title>
        <authorList>
            <person name="Buettner E."/>
        </authorList>
    </citation>
    <scope>NUCLEOTIDE SEQUENCE</scope>
    <source>
        <strain evidence="1">Babe33</strain>
    </source>
</reference>
<evidence type="ECO:0000313" key="1">
    <source>
        <dbReference type="EMBL" id="KAJ2971796.1"/>
    </source>
</evidence>
<name>A0ACC1MZI5_9HYPO</name>
<organism evidence="1 2">
    <name type="scientific">Zarea fungicola</name>
    <dbReference type="NCBI Taxonomy" id="93591"/>
    <lineage>
        <taxon>Eukaryota</taxon>
        <taxon>Fungi</taxon>
        <taxon>Dikarya</taxon>
        <taxon>Ascomycota</taxon>
        <taxon>Pezizomycotina</taxon>
        <taxon>Sordariomycetes</taxon>
        <taxon>Hypocreomycetidae</taxon>
        <taxon>Hypocreales</taxon>
        <taxon>Cordycipitaceae</taxon>
        <taxon>Zarea</taxon>
    </lineage>
</organism>
<comment type="caution">
    <text evidence="1">The sequence shown here is derived from an EMBL/GenBank/DDBJ whole genome shotgun (WGS) entry which is preliminary data.</text>
</comment>
<dbReference type="Proteomes" id="UP001143910">
    <property type="component" value="Unassembled WGS sequence"/>
</dbReference>
<protein>
    <submittedName>
        <fullName evidence="1">Uncharacterized protein</fullName>
    </submittedName>
</protein>
<dbReference type="EMBL" id="JANJQO010001269">
    <property type="protein sequence ID" value="KAJ2971796.1"/>
    <property type="molecule type" value="Genomic_DNA"/>
</dbReference>
<keyword evidence="2" id="KW-1185">Reference proteome</keyword>
<sequence length="326" mass="36362">MNGTMKIYALDRPVYDNGGLQHVQQALRGEQNTPANYTFSSFDGTSIVYHVCGYGPILLVATCPGWGGGLNYIPEAFLPLTQSGKLTLVVIQTRGTLPSKRPIDERLMGSRHMAADINSLRQHLRQDAINIFGHSNGAAIALGYAELFPQHCKRAILVSTQLLGYINHATTALDVVTKLQKDPRFRYAANQFMARIHSLPETDEEFSIWKSSIIPLYFYNPAKSQEYANTVGRALIQTWAYFQQDEADRLPEASMLRDLNKVTATALIITGANDFICGPPASNVVAEALGDKARHVIYHECGHMPWIERKEAFFTDILEFLQSELI</sequence>
<gene>
    <name evidence="1" type="ORF">NQ176_g7523</name>
</gene>
<accession>A0ACC1MZI5</accession>